<gene>
    <name evidence="2" type="ORF">DM02DRAFT_663978</name>
</gene>
<evidence type="ECO:0000256" key="1">
    <source>
        <dbReference type="SAM" id="MobiDB-lite"/>
    </source>
</evidence>
<dbReference type="OrthoDB" id="5101916at2759"/>
<dbReference type="Proteomes" id="UP000244855">
    <property type="component" value="Unassembled WGS sequence"/>
</dbReference>
<organism evidence="2 3">
    <name type="scientific">Periconia macrospinosa</name>
    <dbReference type="NCBI Taxonomy" id="97972"/>
    <lineage>
        <taxon>Eukaryota</taxon>
        <taxon>Fungi</taxon>
        <taxon>Dikarya</taxon>
        <taxon>Ascomycota</taxon>
        <taxon>Pezizomycotina</taxon>
        <taxon>Dothideomycetes</taxon>
        <taxon>Pleosporomycetidae</taxon>
        <taxon>Pleosporales</taxon>
        <taxon>Massarineae</taxon>
        <taxon>Periconiaceae</taxon>
        <taxon>Periconia</taxon>
    </lineage>
</organism>
<sequence>MDGSSETIQEISASGMFTLDANPDVEDAEKLQYAYNALGDNGKGKSSASAEVRRGNMSEPYIAVSRGEDFADSDD</sequence>
<accession>A0A2V1D1F8</accession>
<dbReference type="AlphaFoldDB" id="A0A2V1D1F8"/>
<evidence type="ECO:0000313" key="3">
    <source>
        <dbReference type="Proteomes" id="UP000244855"/>
    </source>
</evidence>
<dbReference type="STRING" id="97972.A0A2V1D1F8"/>
<dbReference type="EMBL" id="KZ805860">
    <property type="protein sequence ID" value="PVH91459.1"/>
    <property type="molecule type" value="Genomic_DNA"/>
</dbReference>
<reference evidence="2 3" key="1">
    <citation type="journal article" date="2018" name="Sci. Rep.">
        <title>Comparative genomics provides insights into the lifestyle and reveals functional heterogeneity of dark septate endophytic fungi.</title>
        <authorList>
            <person name="Knapp D.G."/>
            <person name="Nemeth J.B."/>
            <person name="Barry K."/>
            <person name="Hainaut M."/>
            <person name="Henrissat B."/>
            <person name="Johnson J."/>
            <person name="Kuo A."/>
            <person name="Lim J.H.P."/>
            <person name="Lipzen A."/>
            <person name="Nolan M."/>
            <person name="Ohm R.A."/>
            <person name="Tamas L."/>
            <person name="Grigoriev I.V."/>
            <person name="Spatafora J.W."/>
            <person name="Nagy L.G."/>
            <person name="Kovacs G.M."/>
        </authorList>
    </citation>
    <scope>NUCLEOTIDE SEQUENCE [LARGE SCALE GENOMIC DNA]</scope>
    <source>
        <strain evidence="2 3">DSE2036</strain>
    </source>
</reference>
<feature type="region of interest" description="Disordered" evidence="1">
    <location>
        <begin position="38"/>
        <end position="75"/>
    </location>
</feature>
<keyword evidence="3" id="KW-1185">Reference proteome</keyword>
<proteinExistence type="predicted"/>
<protein>
    <submittedName>
        <fullName evidence="2">Uncharacterized protein</fullName>
    </submittedName>
</protein>
<evidence type="ECO:0000313" key="2">
    <source>
        <dbReference type="EMBL" id="PVH91459.1"/>
    </source>
</evidence>
<feature type="non-terminal residue" evidence="2">
    <location>
        <position position="75"/>
    </location>
</feature>
<name>A0A2V1D1F8_9PLEO</name>